<evidence type="ECO:0000259" key="2">
    <source>
        <dbReference type="Pfam" id="PF02272"/>
    </source>
</evidence>
<feature type="domain" description="DDH" evidence="1">
    <location>
        <begin position="15"/>
        <end position="154"/>
    </location>
</feature>
<dbReference type="PANTHER" id="PTHR47618">
    <property type="entry name" value="BIFUNCTIONAL OLIGORIBONUCLEASE AND PAP PHOSPHATASE NRNA"/>
    <property type="match status" value="1"/>
</dbReference>
<dbReference type="Pfam" id="PF01368">
    <property type="entry name" value="DHH"/>
    <property type="match status" value="1"/>
</dbReference>
<dbReference type="Proteomes" id="UP000481852">
    <property type="component" value="Unassembled WGS sequence"/>
</dbReference>
<organism evidence="3 4">
    <name type="scientific">Porcincola intestinalis</name>
    <dbReference type="NCBI Taxonomy" id="2606632"/>
    <lineage>
        <taxon>Bacteria</taxon>
        <taxon>Bacillati</taxon>
        <taxon>Bacillota</taxon>
        <taxon>Clostridia</taxon>
        <taxon>Lachnospirales</taxon>
        <taxon>Lachnospiraceae</taxon>
        <taxon>Porcincola</taxon>
    </lineage>
</organism>
<dbReference type="InterPro" id="IPR051319">
    <property type="entry name" value="Oligoribo/pAp-PDE_c-di-AMP_PDE"/>
</dbReference>
<sequence>MINLDEQLKNVRTAAIAGHVRPDGDAFGSCMGMYLFLRTYYPQIDAHVYLEGNFSDAFRFVAHTDEIITSYPEIEPVDLFISLDVSAPDRFGSALPYFNAAKRTLVIDHHISNPLFGAVNEVQPDSSSTSELVTLLIGKDRLTKEIAEPLYLGVINDSGVFRYSCTSSRTMEIAGWLMDTGIDFSKICDVAFYQKTYAQTHVIGKALSESMLMLDGKVIFSVIHQKEMDFYGVGPQDLSPISSILRETEGVEVAIFLYESGIREFKVSMRSNGKVDVAKIALFFQGGGHVNAAGCTMNGGVHDVVNNIVAKVAEQLHMLSAGTEETAS</sequence>
<dbReference type="Gene3D" id="3.90.1640.10">
    <property type="entry name" value="inorganic pyrophosphatase (n-terminal core)"/>
    <property type="match status" value="1"/>
</dbReference>
<evidence type="ECO:0000313" key="4">
    <source>
        <dbReference type="Proteomes" id="UP000481852"/>
    </source>
</evidence>
<dbReference type="Pfam" id="PF02272">
    <property type="entry name" value="DHHA1"/>
    <property type="match status" value="1"/>
</dbReference>
<protein>
    <submittedName>
        <fullName evidence="3">Bifunctional oligoribonuclease/PAP phosphatase NrnA</fullName>
    </submittedName>
</protein>
<dbReference type="AlphaFoldDB" id="A0A6L5X8R5"/>
<dbReference type="SUPFAM" id="SSF64182">
    <property type="entry name" value="DHH phosphoesterases"/>
    <property type="match status" value="1"/>
</dbReference>
<reference evidence="3 4" key="1">
    <citation type="submission" date="2019-08" db="EMBL/GenBank/DDBJ databases">
        <title>In-depth cultivation of the pig gut microbiome towards novel bacterial diversity and tailored functional studies.</title>
        <authorList>
            <person name="Wylensek D."/>
            <person name="Hitch T.C.A."/>
            <person name="Clavel T."/>
        </authorList>
    </citation>
    <scope>NUCLEOTIDE SEQUENCE [LARGE SCALE GENOMIC DNA]</scope>
    <source>
        <strain evidence="3 4">Oil+RF-744-WCA-WT-11</strain>
    </source>
</reference>
<keyword evidence="4" id="KW-1185">Reference proteome</keyword>
<dbReference type="InterPro" id="IPR003156">
    <property type="entry name" value="DHHA1_dom"/>
</dbReference>
<dbReference type="PANTHER" id="PTHR47618:SF1">
    <property type="entry name" value="BIFUNCTIONAL OLIGORIBONUCLEASE AND PAP PHOSPHATASE NRNA"/>
    <property type="match status" value="1"/>
</dbReference>
<gene>
    <name evidence="3" type="ORF">FYJ35_07250</name>
</gene>
<evidence type="ECO:0000313" key="3">
    <source>
        <dbReference type="EMBL" id="MSS14842.1"/>
    </source>
</evidence>
<comment type="caution">
    <text evidence="3">The sequence shown here is derived from an EMBL/GenBank/DDBJ whole genome shotgun (WGS) entry which is preliminary data.</text>
</comment>
<accession>A0A6L5X8R5</accession>
<evidence type="ECO:0000259" key="1">
    <source>
        <dbReference type="Pfam" id="PF01368"/>
    </source>
</evidence>
<dbReference type="InterPro" id="IPR038763">
    <property type="entry name" value="DHH_sf"/>
</dbReference>
<dbReference type="InterPro" id="IPR001667">
    <property type="entry name" value="DDH_dom"/>
</dbReference>
<name>A0A6L5X8R5_9FIRM</name>
<proteinExistence type="predicted"/>
<dbReference type="GO" id="GO:0003676">
    <property type="term" value="F:nucleic acid binding"/>
    <property type="evidence" value="ECO:0007669"/>
    <property type="project" value="InterPro"/>
</dbReference>
<dbReference type="RefSeq" id="WP_154525076.1">
    <property type="nucleotide sequence ID" value="NZ_JAQYJL010000005.1"/>
</dbReference>
<dbReference type="Gene3D" id="3.10.310.30">
    <property type="match status" value="1"/>
</dbReference>
<feature type="domain" description="DHHA1" evidence="2">
    <location>
        <begin position="217"/>
        <end position="316"/>
    </location>
</feature>
<dbReference type="EMBL" id="VULZ01000006">
    <property type="protein sequence ID" value="MSS14842.1"/>
    <property type="molecule type" value="Genomic_DNA"/>
</dbReference>